<feature type="domain" description="GP-PDE" evidence="6">
    <location>
        <begin position="1"/>
        <end position="66"/>
    </location>
</feature>
<proteinExistence type="predicted"/>
<dbReference type="PANTHER" id="PTHR43620">
    <property type="entry name" value="GLYCEROPHOSPHORYL DIESTER PHOSPHODIESTERASE"/>
    <property type="match status" value="1"/>
</dbReference>
<organism evidence="7 8">
    <name type="scientific">Trifolium medium</name>
    <dbReference type="NCBI Taxonomy" id="97028"/>
    <lineage>
        <taxon>Eukaryota</taxon>
        <taxon>Viridiplantae</taxon>
        <taxon>Streptophyta</taxon>
        <taxon>Embryophyta</taxon>
        <taxon>Tracheophyta</taxon>
        <taxon>Spermatophyta</taxon>
        <taxon>Magnoliopsida</taxon>
        <taxon>eudicotyledons</taxon>
        <taxon>Gunneridae</taxon>
        <taxon>Pentapetalae</taxon>
        <taxon>rosids</taxon>
        <taxon>fabids</taxon>
        <taxon>Fabales</taxon>
        <taxon>Fabaceae</taxon>
        <taxon>Papilionoideae</taxon>
        <taxon>50 kb inversion clade</taxon>
        <taxon>NPAAA clade</taxon>
        <taxon>Hologalegina</taxon>
        <taxon>IRL clade</taxon>
        <taxon>Trifolieae</taxon>
        <taxon>Trifolium</taxon>
    </lineage>
</organism>
<dbReference type="PROSITE" id="PS51704">
    <property type="entry name" value="GP_PDE"/>
    <property type="match status" value="1"/>
</dbReference>
<dbReference type="AlphaFoldDB" id="A0A392SR59"/>
<feature type="non-terminal residue" evidence="7">
    <location>
        <position position="66"/>
    </location>
</feature>
<dbReference type="SUPFAM" id="SSF51695">
    <property type="entry name" value="PLC-like phosphodiesterases"/>
    <property type="match status" value="1"/>
</dbReference>
<evidence type="ECO:0000313" key="7">
    <source>
        <dbReference type="EMBL" id="MCI50902.1"/>
    </source>
</evidence>
<evidence type="ECO:0000313" key="8">
    <source>
        <dbReference type="Proteomes" id="UP000265520"/>
    </source>
</evidence>
<dbReference type="EMBL" id="LXQA010423782">
    <property type="protein sequence ID" value="MCI50902.1"/>
    <property type="molecule type" value="Genomic_DNA"/>
</dbReference>
<dbReference type="InterPro" id="IPR030395">
    <property type="entry name" value="GP_PDE_dom"/>
</dbReference>
<evidence type="ECO:0000256" key="1">
    <source>
        <dbReference type="ARBA" id="ARBA00012247"/>
    </source>
</evidence>
<dbReference type="InterPro" id="IPR017946">
    <property type="entry name" value="PLC-like_Pdiesterase_TIM-brl"/>
</dbReference>
<dbReference type="EC" id="3.1.4.46" evidence="1"/>
<dbReference type="GO" id="GO:0006071">
    <property type="term" value="P:glycerol metabolic process"/>
    <property type="evidence" value="ECO:0007669"/>
    <property type="project" value="UniProtKB-KW"/>
</dbReference>
<accession>A0A392SR59</accession>
<keyword evidence="3" id="KW-0319">Glycerol metabolism</keyword>
<reference evidence="7 8" key="1">
    <citation type="journal article" date="2018" name="Front. Plant Sci.">
        <title>Red Clover (Trifolium pratense) and Zigzag Clover (T. medium) - A Picture of Genomic Similarities and Differences.</title>
        <authorList>
            <person name="Dluhosova J."/>
            <person name="Istvanek J."/>
            <person name="Nedelnik J."/>
            <person name="Repkova J."/>
        </authorList>
    </citation>
    <scope>NUCLEOTIDE SEQUENCE [LARGE SCALE GENOMIC DNA]</scope>
    <source>
        <strain evidence="8">cv. 10/8</strain>
        <tissue evidence="7">Leaf</tissue>
    </source>
</reference>
<comment type="catalytic activity">
    <reaction evidence="5">
        <text>a sn-glycero-3-phosphodiester + H2O = an alcohol + sn-glycerol 3-phosphate + H(+)</text>
        <dbReference type="Rhea" id="RHEA:12969"/>
        <dbReference type="ChEBI" id="CHEBI:15377"/>
        <dbReference type="ChEBI" id="CHEBI:15378"/>
        <dbReference type="ChEBI" id="CHEBI:30879"/>
        <dbReference type="ChEBI" id="CHEBI:57597"/>
        <dbReference type="ChEBI" id="CHEBI:83408"/>
        <dbReference type="EC" id="3.1.4.46"/>
    </reaction>
</comment>
<comment type="caution">
    <text evidence="7">The sequence shown here is derived from an EMBL/GenBank/DDBJ whole genome shotgun (WGS) entry which is preliminary data.</text>
</comment>
<dbReference type="GO" id="GO:0008889">
    <property type="term" value="F:glycerophosphodiester phosphodiesterase activity"/>
    <property type="evidence" value="ECO:0007669"/>
    <property type="project" value="UniProtKB-EC"/>
</dbReference>
<sequence>MGTPTTLVYDAHKQGLEVYASGFANDLFSSYSYNYDPTAEYLQFIEKGEIVDGLVTDFPSTASNSI</sequence>
<protein>
    <recommendedName>
        <fullName evidence="1">glycerophosphodiester phosphodiesterase</fullName>
        <ecNumber evidence="1">3.1.4.46</ecNumber>
    </recommendedName>
</protein>
<keyword evidence="8" id="KW-1185">Reference proteome</keyword>
<evidence type="ECO:0000256" key="4">
    <source>
        <dbReference type="ARBA" id="ARBA00022801"/>
    </source>
</evidence>
<dbReference type="PANTHER" id="PTHR43620:SF44">
    <property type="entry name" value="GLYCEROPHOSPHODIESTER PHOSPHODIESTERASE GDPDL6-RELATED"/>
    <property type="match status" value="1"/>
</dbReference>
<dbReference type="Proteomes" id="UP000265520">
    <property type="component" value="Unassembled WGS sequence"/>
</dbReference>
<evidence type="ECO:0000256" key="5">
    <source>
        <dbReference type="ARBA" id="ARBA00047512"/>
    </source>
</evidence>
<keyword evidence="2" id="KW-0732">Signal</keyword>
<evidence type="ECO:0000256" key="3">
    <source>
        <dbReference type="ARBA" id="ARBA00022798"/>
    </source>
</evidence>
<dbReference type="GO" id="GO:0006629">
    <property type="term" value="P:lipid metabolic process"/>
    <property type="evidence" value="ECO:0007669"/>
    <property type="project" value="InterPro"/>
</dbReference>
<keyword evidence="4" id="KW-0378">Hydrolase</keyword>
<evidence type="ECO:0000256" key="2">
    <source>
        <dbReference type="ARBA" id="ARBA00022729"/>
    </source>
</evidence>
<dbReference type="Gene3D" id="3.20.20.190">
    <property type="entry name" value="Phosphatidylinositol (PI) phosphodiesterase"/>
    <property type="match status" value="1"/>
</dbReference>
<name>A0A392SR59_9FABA</name>
<evidence type="ECO:0000259" key="6">
    <source>
        <dbReference type="PROSITE" id="PS51704"/>
    </source>
</evidence>